<evidence type="ECO:0000313" key="4">
    <source>
        <dbReference type="EMBL" id="HJG92609.1"/>
    </source>
</evidence>
<dbReference type="GO" id="GO:0016020">
    <property type="term" value="C:membrane"/>
    <property type="evidence" value="ECO:0007669"/>
    <property type="project" value="TreeGrafter"/>
</dbReference>
<dbReference type="InterPro" id="IPR002656">
    <property type="entry name" value="Acyl_transf_3_dom"/>
</dbReference>
<dbReference type="EMBL" id="DYUE01000305">
    <property type="protein sequence ID" value="HJG92609.1"/>
    <property type="molecule type" value="Genomic_DNA"/>
</dbReference>
<sequence>MSSSPSTTPAADHARFLSTRRFGGLDGLRALSVIAVIWHHTSGRPGPWISSQGHYGVDLFFALSGVLITTLLLRERDRRGRISLIGFYIRRAGRIFPLYYLVLATYVALVLATRADTAEGRYFLSKLPAFLTYTSNWFVDLGAGASVIFYFAWSLATEEQFYLFWPPLLACLLLLRPRRTAHVLAALGALIVINQVALASSSSTLAVTILGSLALPILLGAALAVALHSPTGYAVLRSTLGRRWSAPALALTLLASIAVPTPEQVTQVVMAALVAAMCMRDDSWIHPVLSCRPVAWVGVVSYGIYLMHMLVANAVRLLLGEQFSVALFAVTTVVVIGVAAVSYRMLEAPLIERARALSARHAERVTAAPQRTDAFADRARERRSAEQPRRITRPARLSAPRAASDARRAPRAPSARRRCRR</sequence>
<reference evidence="4" key="2">
    <citation type="submission" date="2021-09" db="EMBL/GenBank/DDBJ databases">
        <authorList>
            <person name="Gilroy R."/>
        </authorList>
    </citation>
    <scope>NUCLEOTIDE SEQUENCE</scope>
    <source>
        <strain evidence="4">ChiGjej5B5-22894</strain>
    </source>
</reference>
<feature type="transmembrane region" description="Helical" evidence="2">
    <location>
        <begin position="95"/>
        <end position="115"/>
    </location>
</feature>
<feature type="region of interest" description="Disordered" evidence="1">
    <location>
        <begin position="370"/>
        <end position="421"/>
    </location>
</feature>
<dbReference type="Pfam" id="PF01757">
    <property type="entry name" value="Acyl_transf_3"/>
    <property type="match status" value="1"/>
</dbReference>
<evidence type="ECO:0000259" key="3">
    <source>
        <dbReference type="Pfam" id="PF01757"/>
    </source>
</evidence>
<dbReference type="InterPro" id="IPR050879">
    <property type="entry name" value="Acyltransferase_3"/>
</dbReference>
<dbReference type="PANTHER" id="PTHR23028">
    <property type="entry name" value="ACETYLTRANSFERASE"/>
    <property type="match status" value="1"/>
</dbReference>
<feature type="transmembrane region" description="Helical" evidence="2">
    <location>
        <begin position="135"/>
        <end position="153"/>
    </location>
</feature>
<evidence type="ECO:0000313" key="5">
    <source>
        <dbReference type="Proteomes" id="UP000742460"/>
    </source>
</evidence>
<keyword evidence="2" id="KW-1133">Transmembrane helix</keyword>
<feature type="domain" description="Acyltransferase 3" evidence="3">
    <location>
        <begin position="24"/>
        <end position="342"/>
    </location>
</feature>
<keyword evidence="2" id="KW-0812">Transmembrane</keyword>
<evidence type="ECO:0000256" key="2">
    <source>
        <dbReference type="SAM" id="Phobius"/>
    </source>
</evidence>
<feature type="transmembrane region" description="Helical" evidence="2">
    <location>
        <begin position="55"/>
        <end position="74"/>
    </location>
</feature>
<protein>
    <submittedName>
        <fullName evidence="4">Acyltransferase</fullName>
    </submittedName>
</protein>
<feature type="transmembrane region" description="Helical" evidence="2">
    <location>
        <begin position="325"/>
        <end position="346"/>
    </location>
</feature>
<dbReference type="GO" id="GO:0009103">
    <property type="term" value="P:lipopolysaccharide biosynthetic process"/>
    <property type="evidence" value="ECO:0007669"/>
    <property type="project" value="TreeGrafter"/>
</dbReference>
<feature type="transmembrane region" description="Helical" evidence="2">
    <location>
        <begin position="181"/>
        <end position="199"/>
    </location>
</feature>
<feature type="compositionally biased region" description="Basic and acidic residues" evidence="1">
    <location>
        <begin position="374"/>
        <end position="389"/>
    </location>
</feature>
<dbReference type="AlphaFoldDB" id="A0A921MXU9"/>
<feature type="transmembrane region" description="Helical" evidence="2">
    <location>
        <begin position="205"/>
        <end position="228"/>
    </location>
</feature>
<comment type="caution">
    <text evidence="4">The sequence shown here is derived from an EMBL/GenBank/DDBJ whole genome shotgun (WGS) entry which is preliminary data.</text>
</comment>
<feature type="compositionally biased region" description="Low complexity" evidence="1">
    <location>
        <begin position="394"/>
        <end position="403"/>
    </location>
</feature>
<dbReference type="Proteomes" id="UP000742460">
    <property type="component" value="Unassembled WGS sequence"/>
</dbReference>
<accession>A0A921MXU9</accession>
<keyword evidence="4" id="KW-0012">Acyltransferase</keyword>
<gene>
    <name evidence="4" type="ORF">K8V81_12895</name>
</gene>
<keyword evidence="4" id="KW-0808">Transferase</keyword>
<feature type="transmembrane region" description="Helical" evidence="2">
    <location>
        <begin position="294"/>
        <end position="319"/>
    </location>
</feature>
<dbReference type="PANTHER" id="PTHR23028:SF53">
    <property type="entry name" value="ACYL_TRANSF_3 DOMAIN-CONTAINING PROTEIN"/>
    <property type="match status" value="1"/>
</dbReference>
<proteinExistence type="predicted"/>
<keyword evidence="2" id="KW-0472">Membrane</keyword>
<organism evidence="4 5">
    <name type="scientific">Brachybacterium massiliense</name>
    <dbReference type="NCBI Taxonomy" id="1755098"/>
    <lineage>
        <taxon>Bacteria</taxon>
        <taxon>Bacillati</taxon>
        <taxon>Actinomycetota</taxon>
        <taxon>Actinomycetes</taxon>
        <taxon>Micrococcales</taxon>
        <taxon>Dermabacteraceae</taxon>
        <taxon>Brachybacterium</taxon>
    </lineage>
</organism>
<evidence type="ECO:0000256" key="1">
    <source>
        <dbReference type="SAM" id="MobiDB-lite"/>
    </source>
</evidence>
<dbReference type="GO" id="GO:0016747">
    <property type="term" value="F:acyltransferase activity, transferring groups other than amino-acyl groups"/>
    <property type="evidence" value="ECO:0007669"/>
    <property type="project" value="InterPro"/>
</dbReference>
<reference evidence="4" key="1">
    <citation type="journal article" date="2021" name="PeerJ">
        <title>Extensive microbial diversity within the chicken gut microbiome revealed by metagenomics and culture.</title>
        <authorList>
            <person name="Gilroy R."/>
            <person name="Ravi A."/>
            <person name="Getino M."/>
            <person name="Pursley I."/>
            <person name="Horton D.L."/>
            <person name="Alikhan N.F."/>
            <person name="Baker D."/>
            <person name="Gharbi K."/>
            <person name="Hall N."/>
            <person name="Watson M."/>
            <person name="Adriaenssens E.M."/>
            <person name="Foster-Nyarko E."/>
            <person name="Jarju S."/>
            <person name="Secka A."/>
            <person name="Antonio M."/>
            <person name="Oren A."/>
            <person name="Chaudhuri R.R."/>
            <person name="La Ragione R."/>
            <person name="Hildebrand F."/>
            <person name="Pallen M.J."/>
        </authorList>
    </citation>
    <scope>NUCLEOTIDE SEQUENCE</scope>
    <source>
        <strain evidence="4">ChiGjej5B5-22894</strain>
    </source>
</reference>
<name>A0A921MXU9_9MICO</name>